<dbReference type="PROSITE" id="PS01149">
    <property type="entry name" value="PSI_RSU"/>
    <property type="match status" value="1"/>
</dbReference>
<name>A6DMJ6_9BACT</name>
<evidence type="ECO:0000256" key="4">
    <source>
        <dbReference type="PROSITE-ProRule" id="PRU00182"/>
    </source>
</evidence>
<dbReference type="InterPro" id="IPR020094">
    <property type="entry name" value="TruA/RsuA/RluB/E/F_N"/>
</dbReference>
<dbReference type="InterPro" id="IPR036986">
    <property type="entry name" value="S4_RNA-bd_sf"/>
</dbReference>
<evidence type="ECO:0000256" key="2">
    <source>
        <dbReference type="ARBA" id="ARBA00022884"/>
    </source>
</evidence>
<keyword evidence="8" id="KW-1185">Reference proteome</keyword>
<keyword evidence="3 5" id="KW-0413">Isomerase</keyword>
<dbReference type="eggNOG" id="COG1187">
    <property type="taxonomic scope" value="Bacteria"/>
</dbReference>
<dbReference type="Gene3D" id="3.30.70.1560">
    <property type="entry name" value="Alpha-L RNA-binding motif"/>
    <property type="match status" value="1"/>
</dbReference>
<feature type="domain" description="RNA-binding S4" evidence="6">
    <location>
        <begin position="8"/>
        <end position="66"/>
    </location>
</feature>
<dbReference type="EMBL" id="ABCK01000011">
    <property type="protein sequence ID" value="EDM27186.1"/>
    <property type="molecule type" value="Genomic_DNA"/>
</dbReference>
<dbReference type="PROSITE" id="PS50889">
    <property type="entry name" value="S4"/>
    <property type="match status" value="1"/>
</dbReference>
<dbReference type="PANTHER" id="PTHR47683">
    <property type="entry name" value="PSEUDOURIDINE SYNTHASE FAMILY PROTEIN-RELATED"/>
    <property type="match status" value="1"/>
</dbReference>
<keyword evidence="2 4" id="KW-0694">RNA-binding</keyword>
<dbReference type="STRING" id="313628.LNTAR_15992"/>
<dbReference type="InterPro" id="IPR006145">
    <property type="entry name" value="PsdUridine_synth_RsuA/RluA"/>
</dbReference>
<dbReference type="InterPro" id="IPR050343">
    <property type="entry name" value="RsuA_PseudoU_synthase"/>
</dbReference>
<dbReference type="InterPro" id="IPR018496">
    <property type="entry name" value="PsdUridine_synth_RsuA/RluB_CS"/>
</dbReference>
<dbReference type="AlphaFoldDB" id="A6DMJ6"/>
<dbReference type="Proteomes" id="UP000004947">
    <property type="component" value="Unassembled WGS sequence"/>
</dbReference>
<evidence type="ECO:0000256" key="1">
    <source>
        <dbReference type="ARBA" id="ARBA00008348"/>
    </source>
</evidence>
<evidence type="ECO:0000256" key="5">
    <source>
        <dbReference type="RuleBase" id="RU003887"/>
    </source>
</evidence>
<dbReference type="SUPFAM" id="SSF55120">
    <property type="entry name" value="Pseudouridine synthase"/>
    <property type="match status" value="1"/>
</dbReference>
<dbReference type="Gene3D" id="3.10.290.10">
    <property type="entry name" value="RNA-binding S4 domain"/>
    <property type="match status" value="1"/>
</dbReference>
<dbReference type="EC" id="5.4.99.-" evidence="5"/>
<comment type="similarity">
    <text evidence="1 5">Belongs to the pseudouridine synthase RsuA family.</text>
</comment>
<dbReference type="InterPro" id="IPR042092">
    <property type="entry name" value="PsdUridine_s_RsuA/RluB/E/F_cat"/>
</dbReference>
<dbReference type="GO" id="GO:0000455">
    <property type="term" value="P:enzyme-directed rRNA pseudouridine synthesis"/>
    <property type="evidence" value="ECO:0007669"/>
    <property type="project" value="UniProtKB-ARBA"/>
</dbReference>
<proteinExistence type="inferred from homology"/>
<dbReference type="Pfam" id="PF00849">
    <property type="entry name" value="PseudoU_synth_2"/>
    <property type="match status" value="1"/>
</dbReference>
<evidence type="ECO:0000313" key="8">
    <source>
        <dbReference type="Proteomes" id="UP000004947"/>
    </source>
</evidence>
<evidence type="ECO:0000313" key="7">
    <source>
        <dbReference type="EMBL" id="EDM27186.1"/>
    </source>
</evidence>
<dbReference type="InterPro" id="IPR000748">
    <property type="entry name" value="PsdUridine_synth_RsuA/RluB/E/F"/>
</dbReference>
<dbReference type="NCBIfam" id="TIGR00093">
    <property type="entry name" value="pseudouridine synthase"/>
    <property type="match status" value="1"/>
</dbReference>
<dbReference type="InterPro" id="IPR020103">
    <property type="entry name" value="PsdUridine_synth_cat_dom_sf"/>
</dbReference>
<dbReference type="GO" id="GO:0120159">
    <property type="term" value="F:rRNA pseudouridine synthase activity"/>
    <property type="evidence" value="ECO:0007669"/>
    <property type="project" value="UniProtKB-ARBA"/>
</dbReference>
<dbReference type="PANTHER" id="PTHR47683:SF4">
    <property type="entry name" value="PSEUDOURIDINE SYNTHASE"/>
    <property type="match status" value="1"/>
</dbReference>
<dbReference type="Gene3D" id="3.30.70.580">
    <property type="entry name" value="Pseudouridine synthase I, catalytic domain, N-terminal subdomain"/>
    <property type="match status" value="1"/>
</dbReference>
<sequence>MAKIKAKIRLDKMIAKCTDLTRSEATRALKNGFVKVNDIPQKVGKSTIDLANDVVTFDGEVLEYRETIYFMLNKPKGYVCAAKDERLKTVLDLLPPALASREPFSCGRLDIDTTGLVILTDDGTWAHGITSPKRKCEKSYLVGSVSELSDEDMRNLEQGVYLDGDDKITAPAKIEKIDEKTYRLKITEGRYHQVKRMFEAVDNMVKSLHREQIGGLSLDDDLDEGNWRDLTAEEVKLFN</sequence>
<comment type="caution">
    <text evidence="7">The sequence shown here is derived from an EMBL/GenBank/DDBJ whole genome shotgun (WGS) entry which is preliminary data.</text>
</comment>
<organism evidence="7 8">
    <name type="scientific">Lentisphaera araneosa HTCC2155</name>
    <dbReference type="NCBI Taxonomy" id="313628"/>
    <lineage>
        <taxon>Bacteria</taxon>
        <taxon>Pseudomonadati</taxon>
        <taxon>Lentisphaerota</taxon>
        <taxon>Lentisphaeria</taxon>
        <taxon>Lentisphaerales</taxon>
        <taxon>Lentisphaeraceae</taxon>
        <taxon>Lentisphaera</taxon>
    </lineage>
</organism>
<dbReference type="CDD" id="cd00165">
    <property type="entry name" value="S4"/>
    <property type="match status" value="1"/>
</dbReference>
<protein>
    <recommendedName>
        <fullName evidence="5">Pseudouridine synthase</fullName>
        <ecNumber evidence="5">5.4.99.-</ecNumber>
    </recommendedName>
</protein>
<evidence type="ECO:0000259" key="6">
    <source>
        <dbReference type="SMART" id="SM00363"/>
    </source>
</evidence>
<evidence type="ECO:0000256" key="3">
    <source>
        <dbReference type="ARBA" id="ARBA00023235"/>
    </source>
</evidence>
<dbReference type="SMART" id="SM00363">
    <property type="entry name" value="S4"/>
    <property type="match status" value="1"/>
</dbReference>
<reference evidence="7 8" key="1">
    <citation type="journal article" date="2010" name="J. Bacteriol.">
        <title>Genome sequence of Lentisphaera araneosa HTCC2155T, the type species of the order Lentisphaerales in the phylum Lentisphaerae.</title>
        <authorList>
            <person name="Thrash J.C."/>
            <person name="Cho J.C."/>
            <person name="Vergin K.L."/>
            <person name="Morris R.M."/>
            <person name="Giovannoni S.J."/>
        </authorList>
    </citation>
    <scope>NUCLEOTIDE SEQUENCE [LARGE SCALE GENOMIC DNA]</scope>
    <source>
        <strain evidence="7 8">HTCC2155</strain>
    </source>
</reference>
<dbReference type="GO" id="GO:0003723">
    <property type="term" value="F:RNA binding"/>
    <property type="evidence" value="ECO:0007669"/>
    <property type="project" value="UniProtKB-KW"/>
</dbReference>
<dbReference type="CDD" id="cd02553">
    <property type="entry name" value="PseudoU_synth_RsuA"/>
    <property type="match status" value="1"/>
</dbReference>
<dbReference type="RefSeq" id="WP_007279094.1">
    <property type="nucleotide sequence ID" value="NZ_ABCK01000011.1"/>
</dbReference>
<accession>A6DMJ6</accession>
<gene>
    <name evidence="7" type="ORF">LNTAR_15992</name>
</gene>
<dbReference type="GO" id="GO:0005829">
    <property type="term" value="C:cytosol"/>
    <property type="evidence" value="ECO:0007669"/>
    <property type="project" value="UniProtKB-ARBA"/>
</dbReference>
<dbReference type="SUPFAM" id="SSF55174">
    <property type="entry name" value="Alpha-L RNA-binding motif"/>
    <property type="match status" value="1"/>
</dbReference>
<dbReference type="InterPro" id="IPR002942">
    <property type="entry name" value="S4_RNA-bd"/>
</dbReference>
<dbReference type="FunFam" id="3.30.70.1560:FF:000001">
    <property type="entry name" value="Pseudouridine synthase"/>
    <property type="match status" value="1"/>
</dbReference>